<evidence type="ECO:0000256" key="2">
    <source>
        <dbReference type="ARBA" id="ARBA00022723"/>
    </source>
</evidence>
<dbReference type="GO" id="GO:0008270">
    <property type="term" value="F:zinc ion binding"/>
    <property type="evidence" value="ECO:0007669"/>
    <property type="project" value="UniProtKB-KW"/>
</dbReference>
<evidence type="ECO:0000256" key="3">
    <source>
        <dbReference type="ARBA" id="ARBA00022771"/>
    </source>
</evidence>
<comment type="caution">
    <text evidence="12">The sequence shown here is derived from an EMBL/GenBank/DDBJ whole genome shotgun (WGS) entry which is preliminary data.</text>
</comment>
<feature type="region of interest" description="Disordered" evidence="10">
    <location>
        <begin position="496"/>
        <end position="517"/>
    </location>
</feature>
<evidence type="ECO:0000256" key="4">
    <source>
        <dbReference type="ARBA" id="ARBA00022833"/>
    </source>
</evidence>
<evidence type="ECO:0000259" key="11">
    <source>
        <dbReference type="PROSITE" id="PS50808"/>
    </source>
</evidence>
<dbReference type="InterPro" id="IPR036236">
    <property type="entry name" value="Znf_C2H2_sf"/>
</dbReference>
<dbReference type="GO" id="GO:0003677">
    <property type="term" value="F:DNA binding"/>
    <property type="evidence" value="ECO:0007669"/>
    <property type="project" value="UniProtKB-KW"/>
</dbReference>
<feature type="region of interest" description="Disordered" evidence="10">
    <location>
        <begin position="1"/>
        <end position="20"/>
    </location>
</feature>
<dbReference type="SUPFAM" id="SSF140996">
    <property type="entry name" value="Hermes dimerisation domain"/>
    <property type="match status" value="1"/>
</dbReference>
<dbReference type="SUPFAM" id="SSF57667">
    <property type="entry name" value="beta-beta-alpha zinc fingers"/>
    <property type="match status" value="1"/>
</dbReference>
<keyword evidence="4" id="KW-0862">Zinc</keyword>
<dbReference type="SUPFAM" id="SSF53098">
    <property type="entry name" value="Ribonuclease H-like"/>
    <property type="match status" value="1"/>
</dbReference>
<dbReference type="Proteomes" id="UP001174136">
    <property type="component" value="Unassembled WGS sequence"/>
</dbReference>
<protein>
    <submittedName>
        <fullName evidence="12">Zinc finger BED domain-containing protein 1</fullName>
    </submittedName>
</protein>
<keyword evidence="2" id="KW-0479">Metal-binding</keyword>
<keyword evidence="7" id="KW-0804">Transcription</keyword>
<dbReference type="InterPro" id="IPR012337">
    <property type="entry name" value="RNaseH-like_sf"/>
</dbReference>
<dbReference type="InterPro" id="IPR052035">
    <property type="entry name" value="ZnF_BED_domain_contain"/>
</dbReference>
<dbReference type="GO" id="GO:0046983">
    <property type="term" value="F:protein dimerization activity"/>
    <property type="evidence" value="ECO:0007669"/>
    <property type="project" value="InterPro"/>
</dbReference>
<dbReference type="Pfam" id="PF05699">
    <property type="entry name" value="Dimer_Tnp_hAT"/>
    <property type="match status" value="1"/>
</dbReference>
<organism evidence="12 13">
    <name type="scientific">Merluccius polli</name>
    <name type="common">Benguela hake</name>
    <name type="synonym">Merluccius cadenati</name>
    <dbReference type="NCBI Taxonomy" id="89951"/>
    <lineage>
        <taxon>Eukaryota</taxon>
        <taxon>Metazoa</taxon>
        <taxon>Chordata</taxon>
        <taxon>Craniata</taxon>
        <taxon>Vertebrata</taxon>
        <taxon>Euteleostomi</taxon>
        <taxon>Actinopterygii</taxon>
        <taxon>Neopterygii</taxon>
        <taxon>Teleostei</taxon>
        <taxon>Neoteleostei</taxon>
        <taxon>Acanthomorphata</taxon>
        <taxon>Zeiogadaria</taxon>
        <taxon>Gadariae</taxon>
        <taxon>Gadiformes</taxon>
        <taxon>Gadoidei</taxon>
        <taxon>Merlucciidae</taxon>
        <taxon>Merluccius</taxon>
    </lineage>
</organism>
<evidence type="ECO:0000256" key="5">
    <source>
        <dbReference type="ARBA" id="ARBA00023015"/>
    </source>
</evidence>
<dbReference type="PANTHER" id="PTHR46481">
    <property type="entry name" value="ZINC FINGER BED DOMAIN-CONTAINING PROTEIN 4"/>
    <property type="match status" value="1"/>
</dbReference>
<dbReference type="Pfam" id="PF02892">
    <property type="entry name" value="zf-BED"/>
    <property type="match status" value="1"/>
</dbReference>
<reference evidence="12" key="1">
    <citation type="journal article" date="2023" name="Front. Mar. Sci.">
        <title>A new Merluccius polli reference genome to investigate the effects of global change in West African waters.</title>
        <authorList>
            <person name="Mateo J.L."/>
            <person name="Blanco-Fernandez C."/>
            <person name="Garcia-Vazquez E."/>
            <person name="Machado-Schiaffino G."/>
        </authorList>
    </citation>
    <scope>NUCLEOTIDE SEQUENCE</scope>
    <source>
        <strain evidence="12">C29</strain>
        <tissue evidence="12">Fin</tissue>
    </source>
</reference>
<dbReference type="InterPro" id="IPR003656">
    <property type="entry name" value="Znf_BED"/>
</dbReference>
<gene>
    <name evidence="12" type="primary">ZBED1_25</name>
    <name evidence="12" type="ORF">N1851_012329</name>
</gene>
<proteinExistence type="predicted"/>
<dbReference type="GO" id="GO:0005634">
    <property type="term" value="C:nucleus"/>
    <property type="evidence" value="ECO:0007669"/>
    <property type="project" value="UniProtKB-SubCell"/>
</dbReference>
<keyword evidence="8" id="KW-0539">Nucleus</keyword>
<dbReference type="InterPro" id="IPR008906">
    <property type="entry name" value="HATC_C_dom"/>
</dbReference>
<feature type="region of interest" description="Disordered" evidence="10">
    <location>
        <begin position="631"/>
        <end position="652"/>
    </location>
</feature>
<evidence type="ECO:0000313" key="13">
    <source>
        <dbReference type="Proteomes" id="UP001174136"/>
    </source>
</evidence>
<feature type="compositionally biased region" description="Basic and acidic residues" evidence="10">
    <location>
        <begin position="1"/>
        <end position="15"/>
    </location>
</feature>
<dbReference type="AlphaFoldDB" id="A0AA47P543"/>
<accession>A0AA47P543</accession>
<evidence type="ECO:0000256" key="7">
    <source>
        <dbReference type="ARBA" id="ARBA00023163"/>
    </source>
</evidence>
<name>A0AA47P543_MERPO</name>
<keyword evidence="6" id="KW-0238">DNA-binding</keyword>
<keyword evidence="3 9" id="KW-0863">Zinc-finger</keyword>
<comment type="subcellular location">
    <subcellularLocation>
        <location evidence="1">Nucleus</location>
    </subcellularLocation>
</comment>
<dbReference type="SMART" id="SM00614">
    <property type="entry name" value="ZnF_BED"/>
    <property type="match status" value="1"/>
</dbReference>
<evidence type="ECO:0000313" key="12">
    <source>
        <dbReference type="EMBL" id="KAK0147963.1"/>
    </source>
</evidence>
<evidence type="ECO:0000256" key="1">
    <source>
        <dbReference type="ARBA" id="ARBA00004123"/>
    </source>
</evidence>
<keyword evidence="5" id="KW-0805">Transcription regulation</keyword>
<dbReference type="EMBL" id="JAOPHQ010002276">
    <property type="protein sequence ID" value="KAK0147963.1"/>
    <property type="molecule type" value="Genomic_DNA"/>
</dbReference>
<evidence type="ECO:0000256" key="8">
    <source>
        <dbReference type="ARBA" id="ARBA00023242"/>
    </source>
</evidence>
<dbReference type="PROSITE" id="PS50808">
    <property type="entry name" value="ZF_BED"/>
    <property type="match status" value="1"/>
</dbReference>
<dbReference type="PANTHER" id="PTHR46481:SF10">
    <property type="entry name" value="ZINC FINGER BED DOMAIN-CONTAINING PROTEIN 39"/>
    <property type="match status" value="1"/>
</dbReference>
<sequence>MRGNHQNKEKTTLMEEEREIQPAPSSLKAKIWTHFGFYRMPGKTELDMSFIVCRICKSKIKHFGNTTNARAHITRHHPELMDTAQSQPPAADQRTLHCFTKLSANSERAKQISRSIACFIAKDLRPYSVVENEGFICMLQAAEPRYAIPSRKFFTETAVPQLYQETKRKVASALTKTARVALTCDAWTSRATQSFVTFTAHYITDTWLLESRVLQTRVMHESHTAVNVNAMFHSVAEEWGLTVSDLVIVTDNAANMLAATQIDNLAHITCFAHTLNLAAQRALKLTAVSRLLGRIRRITGFFHRSSIANHELQEKQKLLQLPVHKLKTDVPTRWNSALDMIERFLEQQPAICAALLSPNVRRCGSDICTLSETDVSTAEEIASALKPMKEATHIMSEDSTPTLSVIAPLHAQLLHDTGPAGTVADAPVIREIKRAIHEDMAKRYSSARDKRMLYAASLLDPRFKALPFLTQEDQLEVHANIVGDAAAFERRVNLEEAEVMPGTPQPDPEEGPAPKRRPSALVTLLGKTFVAASAVRKSASTRAEEELKKYLEAPPLSLSEDPLSWWSTHETGFPLLARQAKRYLCVPGTSVAAERVFSTAGDIVTAQRSSLTPAHVDQLLFLQKNLDVAPANGQTAGDRQERGGRSDSNLGRCSKDSASYLGPIQAQLPPGVTVSSKALKALSASFGLLQSAVHGVAGHRALCEGNRSGGILIYMAHPSELVLGDHSLNAGTVGPPEYSE</sequence>
<dbReference type="GO" id="GO:0009791">
    <property type="term" value="P:post-embryonic development"/>
    <property type="evidence" value="ECO:0007669"/>
    <property type="project" value="UniProtKB-ARBA"/>
</dbReference>
<evidence type="ECO:0000256" key="10">
    <source>
        <dbReference type="SAM" id="MobiDB-lite"/>
    </source>
</evidence>
<feature type="domain" description="BED-type" evidence="11">
    <location>
        <begin position="26"/>
        <end position="84"/>
    </location>
</feature>
<keyword evidence="13" id="KW-1185">Reference proteome</keyword>
<evidence type="ECO:0000256" key="6">
    <source>
        <dbReference type="ARBA" id="ARBA00023125"/>
    </source>
</evidence>
<evidence type="ECO:0000256" key="9">
    <source>
        <dbReference type="PROSITE-ProRule" id="PRU00027"/>
    </source>
</evidence>